<dbReference type="OrthoDB" id="9807133at2"/>
<dbReference type="InterPro" id="IPR048172">
    <property type="entry name" value="HhoA_HhoB_HtrA-like"/>
</dbReference>
<dbReference type="InterPro" id="IPR036034">
    <property type="entry name" value="PDZ_sf"/>
</dbReference>
<keyword evidence="8" id="KW-1185">Reference proteome</keyword>
<protein>
    <submittedName>
        <fullName evidence="7">Serine protease HtrA</fullName>
        <ecNumber evidence="7">3.4.21.107</ecNumber>
    </submittedName>
</protein>
<dbReference type="GO" id="GO:0006508">
    <property type="term" value="P:proteolysis"/>
    <property type="evidence" value="ECO:0007669"/>
    <property type="project" value="UniProtKB-KW"/>
</dbReference>
<feature type="compositionally biased region" description="Polar residues" evidence="4">
    <location>
        <begin position="397"/>
        <end position="407"/>
    </location>
</feature>
<dbReference type="Pfam" id="PF13365">
    <property type="entry name" value="Trypsin_2"/>
    <property type="match status" value="1"/>
</dbReference>
<evidence type="ECO:0000313" key="7">
    <source>
        <dbReference type="EMBL" id="ASC69742.1"/>
    </source>
</evidence>
<keyword evidence="3 7" id="KW-0378">Hydrolase</keyword>
<gene>
    <name evidence="7" type="primary">htrA_1</name>
    <name evidence="7" type="ORF">XM38_006710</name>
</gene>
<dbReference type="Gene3D" id="2.40.10.120">
    <property type="match status" value="1"/>
</dbReference>
<dbReference type="PROSITE" id="PS50106">
    <property type="entry name" value="PDZ"/>
    <property type="match status" value="1"/>
</dbReference>
<dbReference type="Gene3D" id="2.30.42.10">
    <property type="match status" value="1"/>
</dbReference>
<sequence>MVNSPQNHARHNDANSASTGQAGPVAKVPFHRQGRRWLTPVALVLLGAGIATAGTTVLRSSQPSEPTATGNTVDNASAQVPDATIDAQSRAIAPGNPDFVAAIVNQVGPAVVRIDASRTVTTQVPEIFKDPMFRRFFGDQIPMPAPERRQQGLGSGFITQADGQIITNAHVVEGADTVQVTLKDGRTFEGEVLGTDPVTDVAVIDIDAQDLPTVTLSDSEQIQPGQWAIAIGNPLGLDNTVTAGIISATGRTSSDVGVPDKRVAFIQTDTAINPGNSGGPLLNSQGQVIGMNTAIIQGAQGIGFAIPINTVQDIAQQLATDGRAEHPFLGIQMVTLTPQVKQRINTAPGSDITIPEDETGVLIVEVLSGSPADEAGLQPGDVIKAINGNAIEDGTDVQQQVDQSQIGESLPIDVRREGRDRTITVRPGPLPVQSDN</sequence>
<evidence type="ECO:0000259" key="6">
    <source>
        <dbReference type="PROSITE" id="PS50106"/>
    </source>
</evidence>
<evidence type="ECO:0000256" key="3">
    <source>
        <dbReference type="ARBA" id="ARBA00022801"/>
    </source>
</evidence>
<feature type="domain" description="PDZ" evidence="6">
    <location>
        <begin position="333"/>
        <end position="393"/>
    </location>
</feature>
<keyword evidence="5" id="KW-0472">Membrane</keyword>
<keyword evidence="5" id="KW-0812">Transmembrane</keyword>
<dbReference type="KEGG" id="hhg:XM38_006710"/>
<feature type="compositionally biased region" description="Basic and acidic residues" evidence="4">
    <location>
        <begin position="413"/>
        <end position="423"/>
    </location>
</feature>
<dbReference type="InterPro" id="IPR001478">
    <property type="entry name" value="PDZ"/>
</dbReference>
<feature type="region of interest" description="Disordered" evidence="4">
    <location>
        <begin position="397"/>
        <end position="436"/>
    </location>
</feature>
<dbReference type="NCBIfam" id="NF041521">
    <property type="entry name" value="HhoA_HhoB_HtrA"/>
    <property type="match status" value="1"/>
</dbReference>
<evidence type="ECO:0000256" key="5">
    <source>
        <dbReference type="SAM" id="Phobius"/>
    </source>
</evidence>
<feature type="transmembrane region" description="Helical" evidence="5">
    <location>
        <begin position="37"/>
        <end position="58"/>
    </location>
</feature>
<dbReference type="InterPro" id="IPR001940">
    <property type="entry name" value="Peptidase_S1C"/>
</dbReference>
<evidence type="ECO:0000256" key="1">
    <source>
        <dbReference type="ARBA" id="ARBA00010541"/>
    </source>
</evidence>
<dbReference type="RefSeq" id="WP_080809047.1">
    <property type="nucleotide sequence ID" value="NZ_CP021983.2"/>
</dbReference>
<evidence type="ECO:0000313" key="8">
    <source>
        <dbReference type="Proteomes" id="UP000191901"/>
    </source>
</evidence>
<dbReference type="GO" id="GO:0004252">
    <property type="term" value="F:serine-type endopeptidase activity"/>
    <property type="evidence" value="ECO:0007669"/>
    <property type="project" value="InterPro"/>
</dbReference>
<accession>A0A1Z3HHE9</accession>
<reference evidence="7 8" key="1">
    <citation type="journal article" date="2016" name="Biochim. Biophys. Acta">
        <title>Characterization of red-shifted phycobilisomes isolated from the chlorophyll f-containing cyanobacterium Halomicronema hongdechloris.</title>
        <authorList>
            <person name="Li Y."/>
            <person name="Lin Y."/>
            <person name="Garvey C.J."/>
            <person name="Birch D."/>
            <person name="Corkery R.W."/>
            <person name="Loughlin P.C."/>
            <person name="Scheer H."/>
            <person name="Willows R.D."/>
            <person name="Chen M."/>
        </authorList>
    </citation>
    <scope>NUCLEOTIDE SEQUENCE [LARGE SCALE GENOMIC DNA]</scope>
    <source>
        <strain evidence="7 8">C2206</strain>
    </source>
</reference>
<evidence type="ECO:0000256" key="4">
    <source>
        <dbReference type="SAM" id="MobiDB-lite"/>
    </source>
</evidence>
<proteinExistence type="inferred from homology"/>
<feature type="region of interest" description="Disordered" evidence="4">
    <location>
        <begin position="1"/>
        <end position="25"/>
    </location>
</feature>
<dbReference type="PANTHER" id="PTHR22939">
    <property type="entry name" value="SERINE PROTEASE FAMILY S1C HTRA-RELATED"/>
    <property type="match status" value="1"/>
</dbReference>
<dbReference type="SUPFAM" id="SSF50156">
    <property type="entry name" value="PDZ domain-like"/>
    <property type="match status" value="1"/>
</dbReference>
<dbReference type="STRING" id="1641165.XM38_11225"/>
<dbReference type="PRINTS" id="PR00834">
    <property type="entry name" value="PROTEASES2C"/>
</dbReference>
<dbReference type="EMBL" id="CP021983">
    <property type="protein sequence ID" value="ASC69742.1"/>
    <property type="molecule type" value="Genomic_DNA"/>
</dbReference>
<dbReference type="EC" id="3.4.21.107" evidence="7"/>
<dbReference type="SUPFAM" id="SSF50494">
    <property type="entry name" value="Trypsin-like serine proteases"/>
    <property type="match status" value="1"/>
</dbReference>
<dbReference type="Pfam" id="PF13180">
    <property type="entry name" value="PDZ_2"/>
    <property type="match status" value="1"/>
</dbReference>
<organism evidence="7 8">
    <name type="scientific">Halomicronema hongdechloris C2206</name>
    <dbReference type="NCBI Taxonomy" id="1641165"/>
    <lineage>
        <taxon>Bacteria</taxon>
        <taxon>Bacillati</taxon>
        <taxon>Cyanobacteriota</taxon>
        <taxon>Cyanophyceae</taxon>
        <taxon>Nodosilineales</taxon>
        <taxon>Nodosilineaceae</taxon>
        <taxon>Halomicronema</taxon>
    </lineage>
</organism>
<keyword evidence="2 7" id="KW-0645">Protease</keyword>
<keyword evidence="5" id="KW-1133">Transmembrane helix</keyword>
<comment type="similarity">
    <text evidence="1">Belongs to the peptidase S1C family.</text>
</comment>
<dbReference type="AlphaFoldDB" id="A0A1Z3HHE9"/>
<dbReference type="SMART" id="SM00228">
    <property type="entry name" value="PDZ"/>
    <property type="match status" value="1"/>
</dbReference>
<dbReference type="InterPro" id="IPR009003">
    <property type="entry name" value="Peptidase_S1_PA"/>
</dbReference>
<dbReference type="PANTHER" id="PTHR22939:SF129">
    <property type="entry name" value="SERINE PROTEASE HTRA2, MITOCHONDRIAL"/>
    <property type="match status" value="1"/>
</dbReference>
<evidence type="ECO:0000256" key="2">
    <source>
        <dbReference type="ARBA" id="ARBA00022670"/>
    </source>
</evidence>
<name>A0A1Z3HHE9_9CYAN</name>
<dbReference type="Proteomes" id="UP000191901">
    <property type="component" value="Chromosome"/>
</dbReference>